<dbReference type="InterPro" id="IPR013509">
    <property type="entry name" value="RNR_lsu_N"/>
</dbReference>
<keyword evidence="4 8" id="KW-0547">Nucleotide-binding</keyword>
<dbReference type="PROSITE" id="PS51161">
    <property type="entry name" value="ATP_CONE"/>
    <property type="match status" value="1"/>
</dbReference>
<accession>A0ABP0T131</accession>
<comment type="caution">
    <text evidence="12">The sequence shown here is derived from an EMBL/GenBank/DDBJ whole genome shotgun (WGS) entry which is preliminary data.</text>
</comment>
<evidence type="ECO:0000256" key="5">
    <source>
        <dbReference type="ARBA" id="ARBA00022840"/>
    </source>
</evidence>
<reference evidence="12 13" key="1">
    <citation type="submission" date="2024-02" db="EMBL/GenBank/DDBJ databases">
        <authorList>
            <person name="Chen Y."/>
            <person name="Shah S."/>
            <person name="Dougan E. K."/>
            <person name="Thang M."/>
            <person name="Chan C."/>
        </authorList>
    </citation>
    <scope>NUCLEOTIDE SEQUENCE [LARGE SCALE GENOMIC DNA]</scope>
</reference>
<evidence type="ECO:0000256" key="4">
    <source>
        <dbReference type="ARBA" id="ARBA00022741"/>
    </source>
</evidence>
<keyword evidence="13" id="KW-1185">Reference proteome</keyword>
<dbReference type="PANTHER" id="PTHR11573:SF6">
    <property type="entry name" value="RIBONUCLEOSIDE-DIPHOSPHATE REDUCTASE LARGE SUBUNIT"/>
    <property type="match status" value="1"/>
</dbReference>
<dbReference type="Proteomes" id="UP001642484">
    <property type="component" value="Unassembled WGS sequence"/>
</dbReference>
<keyword evidence="7 9" id="KW-0215">Deoxyribonucleotide synthesis</keyword>
<comment type="catalytic activity">
    <reaction evidence="9">
        <text>a 2'-deoxyribonucleoside 5'-diphosphate + [thioredoxin]-disulfide + H2O = a ribonucleoside 5'-diphosphate + [thioredoxin]-dithiol</text>
        <dbReference type="Rhea" id="RHEA:23252"/>
        <dbReference type="Rhea" id="RHEA-COMP:10698"/>
        <dbReference type="Rhea" id="RHEA-COMP:10700"/>
        <dbReference type="ChEBI" id="CHEBI:15377"/>
        <dbReference type="ChEBI" id="CHEBI:29950"/>
        <dbReference type="ChEBI" id="CHEBI:50058"/>
        <dbReference type="ChEBI" id="CHEBI:57930"/>
        <dbReference type="ChEBI" id="CHEBI:73316"/>
        <dbReference type="EC" id="1.17.4.1"/>
    </reaction>
</comment>
<gene>
    <name evidence="12" type="ORF">CCMP2556_LOCUS55449</name>
</gene>
<keyword evidence="6 9" id="KW-0560">Oxidoreductase</keyword>
<evidence type="ECO:0000256" key="6">
    <source>
        <dbReference type="ARBA" id="ARBA00023002"/>
    </source>
</evidence>
<dbReference type="SUPFAM" id="SSF48168">
    <property type="entry name" value="R1 subunit of ribonucleotide reductase, N-terminal domain"/>
    <property type="match status" value="1"/>
</dbReference>
<keyword evidence="3" id="KW-0021">Allosteric enzyme</keyword>
<name>A0ABP0T131_9DINO</name>
<dbReference type="CDD" id="cd01679">
    <property type="entry name" value="RNR_I"/>
    <property type="match status" value="1"/>
</dbReference>
<evidence type="ECO:0000313" key="13">
    <source>
        <dbReference type="Proteomes" id="UP001642484"/>
    </source>
</evidence>
<keyword evidence="5 8" id="KW-0067">ATP-binding</keyword>
<evidence type="ECO:0000256" key="8">
    <source>
        <dbReference type="PROSITE-ProRule" id="PRU00492"/>
    </source>
</evidence>
<dbReference type="InterPro" id="IPR000788">
    <property type="entry name" value="RNR_lg_C"/>
</dbReference>
<dbReference type="Pfam" id="PF03477">
    <property type="entry name" value="ATP-cone"/>
    <property type="match status" value="1"/>
</dbReference>
<dbReference type="InterPro" id="IPR013346">
    <property type="entry name" value="NrdE_NrdA_C"/>
</dbReference>
<evidence type="ECO:0000313" key="12">
    <source>
        <dbReference type="EMBL" id="CAK9118352.1"/>
    </source>
</evidence>
<feature type="region of interest" description="Disordered" evidence="10">
    <location>
        <begin position="917"/>
        <end position="937"/>
    </location>
</feature>
<dbReference type="PRINTS" id="PR01183">
    <property type="entry name" value="RIBORDTASEM1"/>
</dbReference>
<evidence type="ECO:0000256" key="2">
    <source>
        <dbReference type="ARBA" id="ARBA00012274"/>
    </source>
</evidence>
<dbReference type="SUPFAM" id="SSF51998">
    <property type="entry name" value="PFL-like glycyl radical enzymes"/>
    <property type="match status" value="1"/>
</dbReference>
<dbReference type="Pfam" id="PF00317">
    <property type="entry name" value="Ribonuc_red_lgN"/>
    <property type="match status" value="1"/>
</dbReference>
<evidence type="ECO:0000256" key="9">
    <source>
        <dbReference type="RuleBase" id="RU003410"/>
    </source>
</evidence>
<dbReference type="PANTHER" id="PTHR11573">
    <property type="entry name" value="RIBONUCLEOSIDE-DIPHOSPHATE REDUCTASE LARGE CHAIN"/>
    <property type="match status" value="1"/>
</dbReference>
<evidence type="ECO:0000256" key="10">
    <source>
        <dbReference type="SAM" id="MobiDB-lite"/>
    </source>
</evidence>
<dbReference type="NCBIfam" id="TIGR02506">
    <property type="entry name" value="NrdE_NrdA"/>
    <property type="match status" value="1"/>
</dbReference>
<dbReference type="InterPro" id="IPR005144">
    <property type="entry name" value="ATP-cone_dom"/>
</dbReference>
<comment type="function">
    <text evidence="9">Provides the precursors necessary for DNA synthesis. Catalyzes the biosynthesis of deoxyribonucleotides from the corresponding ribonucleotides.</text>
</comment>
<dbReference type="EMBL" id="CAXAMN010028983">
    <property type="protein sequence ID" value="CAK9118352.1"/>
    <property type="molecule type" value="Genomic_DNA"/>
</dbReference>
<evidence type="ECO:0000256" key="1">
    <source>
        <dbReference type="ARBA" id="ARBA00010406"/>
    </source>
</evidence>
<comment type="similarity">
    <text evidence="1 9">Belongs to the ribonucleoside diphosphate reductase large chain family.</text>
</comment>
<proteinExistence type="inferred from homology"/>
<dbReference type="Pfam" id="PF02867">
    <property type="entry name" value="Ribonuc_red_lgC"/>
    <property type="match status" value="2"/>
</dbReference>
<evidence type="ECO:0000256" key="7">
    <source>
        <dbReference type="ARBA" id="ARBA00023116"/>
    </source>
</evidence>
<dbReference type="PROSITE" id="PS00089">
    <property type="entry name" value="RIBORED_LARGE"/>
    <property type="match status" value="1"/>
</dbReference>
<dbReference type="InterPro" id="IPR039718">
    <property type="entry name" value="Rrm1"/>
</dbReference>
<dbReference type="InterPro" id="IPR008926">
    <property type="entry name" value="RNR_R1-su_N"/>
</dbReference>
<evidence type="ECO:0000256" key="3">
    <source>
        <dbReference type="ARBA" id="ARBA00022533"/>
    </source>
</evidence>
<dbReference type="EC" id="1.17.4.1" evidence="2 9"/>
<feature type="domain" description="ATP-cone" evidence="11">
    <location>
        <begin position="156"/>
        <end position="246"/>
    </location>
</feature>
<organism evidence="12 13">
    <name type="scientific">Durusdinium trenchii</name>
    <dbReference type="NCBI Taxonomy" id="1381693"/>
    <lineage>
        <taxon>Eukaryota</taxon>
        <taxon>Sar</taxon>
        <taxon>Alveolata</taxon>
        <taxon>Dinophyceae</taxon>
        <taxon>Suessiales</taxon>
        <taxon>Symbiodiniaceae</taxon>
        <taxon>Durusdinium</taxon>
    </lineage>
</organism>
<protein>
    <recommendedName>
        <fullName evidence="2 9">Ribonucleoside-diphosphate reductase</fullName>
        <ecNumber evidence="2 9">1.17.4.1</ecNumber>
    </recommendedName>
</protein>
<evidence type="ECO:0000259" key="11">
    <source>
        <dbReference type="PROSITE" id="PS51161"/>
    </source>
</evidence>
<sequence>MNDALAVLQIHSTSLLAPQQLPKDLPPHTSRLDGQAQAQMYVVKRDGHKQERRMFFCLWYWTNKGVTCTHPCYVTGCIWQAKPGVKAIEQAVAVCQALKVTTQNPERLEHPSADRLARLAVAYLLAPLPTYLPEQRFQQAPTHEGADLWTMQCPVEGVFLRTQHQEVKFDNITKRLRNLCEGLDPRYIDPVLVTQKVVEGLHTGITTAQIDTLAAETCAYMSQKHPDFSTLAARIAVSNLHKNTSDSFCETCKILFHYVDPQGRNAGLLAQEIWDFVKENGKELDEAIDYDRDLGYDYFGFKTLEKSYLLRVGGRIVERPQHLIMRAACGIHCGDLKATLETYELMSRKYFTHATPTLFNAGTPYPQMSSCFLLKMQGDSIDGIYDTLKQCAVISKSAGGIGVAVTRRFRVVSNIRASGSYIRGTNGTSNGLVPMLRNFNETARYVDQAAGSWANVEHGGGKRKGAVAVYLEPWHADVYEFLELRKNHGKEEQRARDLFYGLWVPDLFMKRVKADEDWTLFCPNEAFDQETGKGLMDFWGDAFDELYTRLEAEKRGRKTVKARHLFSQILQAQIETGTPFMLYKDHANSKSNQNHLGTIHCSNLCTEIIEYTSRDEVAVCNLASIALPAFAEASGRPYDFQKLYEVTKVATKNLNKVIDRNYYPIEEAKRSNLRHRPIGLGVQGLADVFLMMKLPFESEAAKELNEDSRGPLWVGELGKLVVFYLMDIFETIYFAACEASCELAELHGSYESYQGSPVSRGQLQFDLWGQTPKSGRWDWSALKRRIARSGLRNSLLVAPMPTASTAQILGNNESFEPYTQNLYVRRVLSGEFVQVNRHLLKDLIAQGLWTEELRSQLIRENGSVQRLDLPEEMKELYKTVWEIKQKVVLDMAADRGKYIDQSQSLDAPGLRLSQWAKGNGENQTGQKDARCTNHPGARPTRYYLRTKAAADAIKFTVEVQKSSDESAIKALKSEAPTYSCVGCSS</sequence>
<dbReference type="Gene3D" id="3.20.70.20">
    <property type="match status" value="1"/>
</dbReference>